<dbReference type="Proteomes" id="UP001056012">
    <property type="component" value="Chromosome 1"/>
</dbReference>
<dbReference type="Pfam" id="PF12796">
    <property type="entry name" value="Ank_2"/>
    <property type="match status" value="2"/>
</dbReference>
<dbReference type="VEuPathDB" id="FungiDB:yc1106_01844"/>
<accession>A0A9Q8Z3P2</accession>
<feature type="repeat" description="ANK" evidence="3">
    <location>
        <begin position="470"/>
        <end position="502"/>
    </location>
</feature>
<name>A0A9Q8Z3P2_CURCL</name>
<feature type="domain" description="Protein kinase" evidence="4">
    <location>
        <begin position="1"/>
        <end position="270"/>
    </location>
</feature>
<dbReference type="PROSITE" id="PS50011">
    <property type="entry name" value="PROTEIN_KINASE_DOM"/>
    <property type="match status" value="1"/>
</dbReference>
<organism evidence="5 6">
    <name type="scientific">Curvularia clavata</name>
    <dbReference type="NCBI Taxonomy" id="95742"/>
    <lineage>
        <taxon>Eukaryota</taxon>
        <taxon>Fungi</taxon>
        <taxon>Dikarya</taxon>
        <taxon>Ascomycota</taxon>
        <taxon>Pezizomycotina</taxon>
        <taxon>Dothideomycetes</taxon>
        <taxon>Pleosporomycetidae</taxon>
        <taxon>Pleosporales</taxon>
        <taxon>Pleosporineae</taxon>
        <taxon>Pleosporaceae</taxon>
        <taxon>Curvularia</taxon>
    </lineage>
</organism>
<evidence type="ECO:0000256" key="3">
    <source>
        <dbReference type="PROSITE-ProRule" id="PRU00023"/>
    </source>
</evidence>
<dbReference type="GO" id="GO:0004672">
    <property type="term" value="F:protein kinase activity"/>
    <property type="evidence" value="ECO:0007669"/>
    <property type="project" value="InterPro"/>
</dbReference>
<dbReference type="Pfam" id="PF00069">
    <property type="entry name" value="Pkinase"/>
    <property type="match status" value="1"/>
</dbReference>
<dbReference type="GO" id="GO:0005524">
    <property type="term" value="F:ATP binding"/>
    <property type="evidence" value="ECO:0007669"/>
    <property type="project" value="InterPro"/>
</dbReference>
<dbReference type="AlphaFoldDB" id="A0A9Q8Z3P2"/>
<sequence>MQDPFQISGPNGTHKCFVLELLGPSVADLLDAHPSTERLSGTLAKTIAKQTLLGLCFLHEHKIAHADLHTRNLAFEIPMVQALREEEFLQKLGKPETGTVQRKDGHPIGPGVPRYLVKSTFYPLDIKSSFRSIKIVDFGQSFLNDEYPSTLNTPLPVRAPEIIFNDKIDYRVDLWSMACLLFELIVGQPLFDSSMTTPAILVSQMLETVNDGLPDRWKRDWDTMKGTSSGNNSACSLQEWLEEMYFDGERREDMTREDIAQVGMLIRISLIGSSISPPGSIPASLPSKCISTAAIMEEYKAKYAIHEACREGQASRVDSLLAANPKLANLRDPDDRLPIHWAVSYNHLPIVQSLVQAKSFDPDATDGSGWTPLMMACSRKDSEQIVDLLLSKDADVNAKNNNGQTALHFCASKINLDIARTLLAQKPPASARVKDKRGQLPLHRAAAVGSVPMMKALIDAKSPLNATDMDGMTALHHAISEGHGDAAMLLLTLGAEFDKKDNDGHLPLELAPDAKTRSYILQAAEREGIDLV</sequence>
<keyword evidence="5" id="KW-0418">Kinase</keyword>
<dbReference type="EMBL" id="CP089274">
    <property type="protein sequence ID" value="USP74570.1"/>
    <property type="molecule type" value="Genomic_DNA"/>
</dbReference>
<keyword evidence="2 3" id="KW-0040">ANK repeat</keyword>
<dbReference type="InterPro" id="IPR000719">
    <property type="entry name" value="Prot_kinase_dom"/>
</dbReference>
<evidence type="ECO:0000259" key="4">
    <source>
        <dbReference type="PROSITE" id="PS50011"/>
    </source>
</evidence>
<dbReference type="Gene3D" id="1.10.510.10">
    <property type="entry name" value="Transferase(Phosphotransferase) domain 1"/>
    <property type="match status" value="1"/>
</dbReference>
<dbReference type="SMART" id="SM00248">
    <property type="entry name" value="ANK"/>
    <property type="match status" value="6"/>
</dbReference>
<dbReference type="OrthoDB" id="539213at2759"/>
<dbReference type="InterPro" id="IPR036770">
    <property type="entry name" value="Ankyrin_rpt-contain_sf"/>
</dbReference>
<gene>
    <name evidence="5" type="ORF">yc1106_01844</name>
</gene>
<evidence type="ECO:0000313" key="6">
    <source>
        <dbReference type="Proteomes" id="UP001056012"/>
    </source>
</evidence>
<reference evidence="5" key="1">
    <citation type="submission" date="2021-12" db="EMBL/GenBank/DDBJ databases">
        <title>Curvularia clavata genome.</title>
        <authorList>
            <person name="Cao Y."/>
        </authorList>
    </citation>
    <scope>NUCLEOTIDE SEQUENCE</scope>
    <source>
        <strain evidence="5">Yc1106</strain>
    </source>
</reference>
<keyword evidence="6" id="KW-1185">Reference proteome</keyword>
<dbReference type="PROSITE" id="PS50297">
    <property type="entry name" value="ANK_REP_REGION"/>
    <property type="match status" value="3"/>
</dbReference>
<dbReference type="InterPro" id="IPR002110">
    <property type="entry name" value="Ankyrin_rpt"/>
</dbReference>
<evidence type="ECO:0000256" key="2">
    <source>
        <dbReference type="ARBA" id="ARBA00023043"/>
    </source>
</evidence>
<dbReference type="PROSITE" id="PS50088">
    <property type="entry name" value="ANK_REPEAT"/>
    <property type="match status" value="3"/>
</dbReference>
<dbReference type="SMART" id="SM00220">
    <property type="entry name" value="S_TKc"/>
    <property type="match status" value="1"/>
</dbReference>
<keyword evidence="1" id="KW-0677">Repeat</keyword>
<protein>
    <submittedName>
        <fullName evidence="5">Kinase-like protein</fullName>
    </submittedName>
</protein>
<dbReference type="SUPFAM" id="SSF56112">
    <property type="entry name" value="Protein kinase-like (PK-like)"/>
    <property type="match status" value="1"/>
</dbReference>
<feature type="repeat" description="ANK" evidence="3">
    <location>
        <begin position="368"/>
        <end position="401"/>
    </location>
</feature>
<dbReference type="Gene3D" id="1.25.40.20">
    <property type="entry name" value="Ankyrin repeat-containing domain"/>
    <property type="match status" value="2"/>
</dbReference>
<dbReference type="InterPro" id="IPR011009">
    <property type="entry name" value="Kinase-like_dom_sf"/>
</dbReference>
<evidence type="ECO:0000256" key="1">
    <source>
        <dbReference type="ARBA" id="ARBA00022737"/>
    </source>
</evidence>
<evidence type="ECO:0000313" key="5">
    <source>
        <dbReference type="EMBL" id="USP74570.1"/>
    </source>
</evidence>
<dbReference type="Gene3D" id="3.30.200.20">
    <property type="entry name" value="Phosphorylase Kinase, domain 1"/>
    <property type="match status" value="1"/>
</dbReference>
<dbReference type="PANTHER" id="PTHR24198:SF165">
    <property type="entry name" value="ANKYRIN REPEAT-CONTAINING PROTEIN-RELATED"/>
    <property type="match status" value="1"/>
</dbReference>
<feature type="repeat" description="ANK" evidence="3">
    <location>
        <begin position="437"/>
        <end position="469"/>
    </location>
</feature>
<dbReference type="PANTHER" id="PTHR24198">
    <property type="entry name" value="ANKYRIN REPEAT AND PROTEIN KINASE DOMAIN-CONTAINING PROTEIN"/>
    <property type="match status" value="1"/>
</dbReference>
<keyword evidence="5" id="KW-0808">Transferase</keyword>
<dbReference type="SUPFAM" id="SSF48403">
    <property type="entry name" value="Ankyrin repeat"/>
    <property type="match status" value="1"/>
</dbReference>
<proteinExistence type="predicted"/>